<keyword evidence="2" id="KW-1185">Reference proteome</keyword>
<organism evidence="1 2">
    <name type="scientific">Tanacetum coccineum</name>
    <dbReference type="NCBI Taxonomy" id="301880"/>
    <lineage>
        <taxon>Eukaryota</taxon>
        <taxon>Viridiplantae</taxon>
        <taxon>Streptophyta</taxon>
        <taxon>Embryophyta</taxon>
        <taxon>Tracheophyta</taxon>
        <taxon>Spermatophyta</taxon>
        <taxon>Magnoliopsida</taxon>
        <taxon>eudicotyledons</taxon>
        <taxon>Gunneridae</taxon>
        <taxon>Pentapetalae</taxon>
        <taxon>asterids</taxon>
        <taxon>campanulids</taxon>
        <taxon>Asterales</taxon>
        <taxon>Asteraceae</taxon>
        <taxon>Asteroideae</taxon>
        <taxon>Anthemideae</taxon>
        <taxon>Anthemidinae</taxon>
        <taxon>Tanacetum</taxon>
    </lineage>
</organism>
<gene>
    <name evidence="1" type="ORF">Tco_1032551</name>
</gene>
<reference evidence="1" key="1">
    <citation type="journal article" date="2022" name="Int. J. Mol. Sci.">
        <title>Draft Genome of Tanacetum Coccineum: Genomic Comparison of Closely Related Tanacetum-Family Plants.</title>
        <authorList>
            <person name="Yamashiro T."/>
            <person name="Shiraishi A."/>
            <person name="Nakayama K."/>
            <person name="Satake H."/>
        </authorList>
    </citation>
    <scope>NUCLEOTIDE SEQUENCE</scope>
</reference>
<proteinExistence type="predicted"/>
<protein>
    <submittedName>
        <fullName evidence="1">Uncharacterized protein</fullName>
    </submittedName>
</protein>
<accession>A0ABQ5GC58</accession>
<dbReference type="EMBL" id="BQNB010018335">
    <property type="protein sequence ID" value="GJT73265.1"/>
    <property type="molecule type" value="Genomic_DNA"/>
</dbReference>
<reference evidence="1" key="2">
    <citation type="submission" date="2022-01" db="EMBL/GenBank/DDBJ databases">
        <authorList>
            <person name="Yamashiro T."/>
            <person name="Shiraishi A."/>
            <person name="Satake H."/>
            <person name="Nakayama K."/>
        </authorList>
    </citation>
    <scope>NUCLEOTIDE SEQUENCE</scope>
</reference>
<dbReference type="Proteomes" id="UP001151760">
    <property type="component" value="Unassembled WGS sequence"/>
</dbReference>
<evidence type="ECO:0000313" key="2">
    <source>
        <dbReference type="Proteomes" id="UP001151760"/>
    </source>
</evidence>
<evidence type="ECO:0000313" key="1">
    <source>
        <dbReference type="EMBL" id="GJT73265.1"/>
    </source>
</evidence>
<sequence>MMSGTIKASADYLIQPGKGRGKGLITKKFVDSEILEETKEDEEESHLNERQYSLVIGREVDMETDKGTLDHSTMK</sequence>
<comment type="caution">
    <text evidence="1">The sequence shown here is derived from an EMBL/GenBank/DDBJ whole genome shotgun (WGS) entry which is preliminary data.</text>
</comment>
<name>A0ABQ5GC58_9ASTR</name>